<dbReference type="AlphaFoldDB" id="A0A7T0BZD8"/>
<dbReference type="InterPro" id="IPR019979">
    <property type="entry name" value="Ribosomal_uS17_CS"/>
</dbReference>
<comment type="similarity">
    <text evidence="1 6 7">Belongs to the universal ribosomal protein uS17 family.</text>
</comment>
<sequence>MDRRRIMTGTVVSDKMDKTAVVRVDRVYKHTKFKKIIRRSKKYHCHDEANQCKPGDFVEIRETRPLSKLKRWCLVRIIKQAEVIEAPAAGKVAS</sequence>
<dbReference type="Gene3D" id="2.40.50.140">
    <property type="entry name" value="Nucleic acid-binding proteins"/>
    <property type="match status" value="1"/>
</dbReference>
<dbReference type="SUPFAM" id="SSF50249">
    <property type="entry name" value="Nucleic acid-binding proteins"/>
    <property type="match status" value="1"/>
</dbReference>
<dbReference type="HAMAP" id="MF_01345_B">
    <property type="entry name" value="Ribosomal_uS17_B"/>
    <property type="match status" value="1"/>
</dbReference>
<evidence type="ECO:0000256" key="6">
    <source>
        <dbReference type="HAMAP-Rule" id="MF_01345"/>
    </source>
</evidence>
<dbReference type="GO" id="GO:0019843">
    <property type="term" value="F:rRNA binding"/>
    <property type="evidence" value="ECO:0007669"/>
    <property type="project" value="UniProtKB-UniRule"/>
</dbReference>
<dbReference type="EMBL" id="CP048685">
    <property type="protein sequence ID" value="QPJ63743.1"/>
    <property type="molecule type" value="Genomic_DNA"/>
</dbReference>
<comment type="function">
    <text evidence="6">One of the primary rRNA binding proteins, it binds specifically to the 5'-end of 16S ribosomal RNA.</text>
</comment>
<evidence type="ECO:0000256" key="1">
    <source>
        <dbReference type="ARBA" id="ARBA00010254"/>
    </source>
</evidence>
<dbReference type="InterPro" id="IPR019984">
    <property type="entry name" value="Ribosomal_uS17_bact/chlr"/>
</dbReference>
<dbReference type="InterPro" id="IPR012340">
    <property type="entry name" value="NA-bd_OB-fold"/>
</dbReference>
<dbReference type="GO" id="GO:0003735">
    <property type="term" value="F:structural constituent of ribosome"/>
    <property type="evidence" value="ECO:0007669"/>
    <property type="project" value="UniProtKB-UniRule"/>
</dbReference>
<evidence type="ECO:0000256" key="3">
    <source>
        <dbReference type="ARBA" id="ARBA00022884"/>
    </source>
</evidence>
<organism evidence="8 9">
    <name type="scientific">Candidatus Nitronauta litoralis</name>
    <dbReference type="NCBI Taxonomy" id="2705533"/>
    <lineage>
        <taxon>Bacteria</taxon>
        <taxon>Pseudomonadati</taxon>
        <taxon>Nitrospinota/Tectimicrobiota group</taxon>
        <taxon>Nitrospinota</taxon>
        <taxon>Nitrospinia</taxon>
        <taxon>Nitrospinales</taxon>
        <taxon>Nitrospinaceae</taxon>
        <taxon>Candidatus Nitronauta</taxon>
    </lineage>
</organism>
<name>A0A7T0BZD8_9BACT</name>
<keyword evidence="4 6" id="KW-0689">Ribosomal protein</keyword>
<dbReference type="InterPro" id="IPR000266">
    <property type="entry name" value="Ribosomal_uS17"/>
</dbReference>
<dbReference type="GO" id="GO:0006412">
    <property type="term" value="P:translation"/>
    <property type="evidence" value="ECO:0007669"/>
    <property type="project" value="UniProtKB-UniRule"/>
</dbReference>
<dbReference type="NCBIfam" id="TIGR03635">
    <property type="entry name" value="uS17_bact"/>
    <property type="match status" value="1"/>
</dbReference>
<gene>
    <name evidence="6 8" type="primary">rpsQ</name>
    <name evidence="8" type="ORF">G3M70_07635</name>
</gene>
<keyword evidence="3 6" id="KW-0694">RNA-binding</keyword>
<evidence type="ECO:0000256" key="4">
    <source>
        <dbReference type="ARBA" id="ARBA00022980"/>
    </source>
</evidence>
<evidence type="ECO:0000256" key="5">
    <source>
        <dbReference type="ARBA" id="ARBA00023274"/>
    </source>
</evidence>
<keyword evidence="5 6" id="KW-0687">Ribonucleoprotein</keyword>
<dbReference type="Proteomes" id="UP000594688">
    <property type="component" value="Chromosome"/>
</dbReference>
<dbReference type="PROSITE" id="PS00056">
    <property type="entry name" value="RIBOSOMAL_S17"/>
    <property type="match status" value="1"/>
</dbReference>
<proteinExistence type="inferred from homology"/>
<dbReference type="NCBIfam" id="NF004123">
    <property type="entry name" value="PRK05610.1"/>
    <property type="match status" value="1"/>
</dbReference>
<dbReference type="Pfam" id="PF00366">
    <property type="entry name" value="Ribosomal_S17"/>
    <property type="match status" value="1"/>
</dbReference>
<dbReference type="GO" id="GO:0022627">
    <property type="term" value="C:cytosolic small ribosomal subunit"/>
    <property type="evidence" value="ECO:0007669"/>
    <property type="project" value="UniProtKB-UniRule"/>
</dbReference>
<evidence type="ECO:0000313" key="8">
    <source>
        <dbReference type="EMBL" id="QPJ63743.1"/>
    </source>
</evidence>
<dbReference type="PRINTS" id="PR00973">
    <property type="entry name" value="RIBOSOMALS17"/>
</dbReference>
<evidence type="ECO:0000256" key="2">
    <source>
        <dbReference type="ARBA" id="ARBA00022730"/>
    </source>
</evidence>
<accession>A0A7T0BZD8</accession>
<evidence type="ECO:0000256" key="7">
    <source>
        <dbReference type="RuleBase" id="RU003872"/>
    </source>
</evidence>
<dbReference type="KEGG" id="nli:G3M70_07635"/>
<evidence type="ECO:0000313" key="9">
    <source>
        <dbReference type="Proteomes" id="UP000594688"/>
    </source>
</evidence>
<dbReference type="PANTHER" id="PTHR10744:SF1">
    <property type="entry name" value="SMALL RIBOSOMAL SUBUNIT PROTEIN US17M"/>
    <property type="match status" value="1"/>
</dbReference>
<dbReference type="PANTHER" id="PTHR10744">
    <property type="entry name" value="40S RIBOSOMAL PROTEIN S11 FAMILY MEMBER"/>
    <property type="match status" value="1"/>
</dbReference>
<keyword evidence="2 6" id="KW-0699">rRNA-binding</keyword>
<comment type="subunit">
    <text evidence="6">Part of the 30S ribosomal subunit.</text>
</comment>
<dbReference type="CDD" id="cd00364">
    <property type="entry name" value="Ribosomal_uS17"/>
    <property type="match status" value="1"/>
</dbReference>
<reference evidence="8 9" key="1">
    <citation type="submission" date="2020-02" db="EMBL/GenBank/DDBJ databases">
        <title>Genomic and physiological characterization of two novel Nitrospinaceae genera.</title>
        <authorList>
            <person name="Mueller A.J."/>
            <person name="Jung M.-Y."/>
            <person name="Strachan C.R."/>
            <person name="Herbold C.W."/>
            <person name="Kirkegaard R.H."/>
            <person name="Daims H."/>
        </authorList>
    </citation>
    <scope>NUCLEOTIDE SEQUENCE [LARGE SCALE GENOMIC DNA]</scope>
    <source>
        <strain evidence="8">EB</strain>
    </source>
</reference>
<protein>
    <recommendedName>
        <fullName evidence="6">Small ribosomal subunit protein uS17</fullName>
    </recommendedName>
</protein>